<evidence type="ECO:0000256" key="9">
    <source>
        <dbReference type="ARBA" id="ARBA00023232"/>
    </source>
</evidence>
<evidence type="ECO:0000256" key="11">
    <source>
        <dbReference type="ARBA" id="ARBA00047960"/>
    </source>
</evidence>
<comment type="similarity">
    <text evidence="5">Belongs to the GST superfamily. Zeta family.</text>
</comment>
<dbReference type="CDD" id="cd03191">
    <property type="entry name" value="GST_C_Zeta"/>
    <property type="match status" value="1"/>
</dbReference>
<evidence type="ECO:0000256" key="1">
    <source>
        <dbReference type="ARBA" id="ARBA00001622"/>
    </source>
</evidence>
<comment type="subcellular location">
    <subcellularLocation>
        <location evidence="3">Cytoplasm</location>
    </subcellularLocation>
</comment>
<comment type="catalytic activity">
    <reaction evidence="11">
        <text>RX + glutathione = an S-substituted glutathione + a halide anion + H(+)</text>
        <dbReference type="Rhea" id="RHEA:16437"/>
        <dbReference type="ChEBI" id="CHEBI:15378"/>
        <dbReference type="ChEBI" id="CHEBI:16042"/>
        <dbReference type="ChEBI" id="CHEBI:17792"/>
        <dbReference type="ChEBI" id="CHEBI:57925"/>
        <dbReference type="ChEBI" id="CHEBI:90779"/>
        <dbReference type="EC" id="2.5.1.18"/>
    </reaction>
</comment>
<dbReference type="FunFam" id="1.20.1050.10:FF:000010">
    <property type="entry name" value="Maleylacetoacetate isomerase isoform 1"/>
    <property type="match status" value="1"/>
</dbReference>
<dbReference type="GO" id="GO:0006749">
    <property type="term" value="P:glutathione metabolic process"/>
    <property type="evidence" value="ECO:0007669"/>
    <property type="project" value="TreeGrafter"/>
</dbReference>
<accession>A0A2T7NWV9</accession>
<evidence type="ECO:0000313" key="14">
    <source>
        <dbReference type="EMBL" id="PVD25654.1"/>
    </source>
</evidence>
<dbReference type="FunFam" id="3.40.30.10:FF:000041">
    <property type="entry name" value="Maleylacetoacetate isomerase isoform 1"/>
    <property type="match status" value="1"/>
</dbReference>
<dbReference type="InterPro" id="IPR034330">
    <property type="entry name" value="GST_Zeta_C"/>
</dbReference>
<keyword evidence="8" id="KW-0828">Tyrosine catabolism</keyword>
<sequence>MAGKTVLYSYWRSSCAWRVRIALALKGVDYEYMAVNLIKDGGEQLKEDYKEKNPMSQVPAIFIDGITLSQSVSHICFLLIEYLEETRPDPPLLPKDPKERAKVRMLAEVINSGIQPLQNLKVLKALGEKKEEWARTVISDGFSALEKMLQGTAGRYCVGNEVTVADIFLVPQVYNANRFGVDISKYPTINKIKDALVALPAFVAADAARQPDTPEDQRAK</sequence>
<dbReference type="GO" id="GO:0005739">
    <property type="term" value="C:mitochondrion"/>
    <property type="evidence" value="ECO:0007669"/>
    <property type="project" value="TreeGrafter"/>
</dbReference>
<name>A0A2T7NWV9_POMCA</name>
<dbReference type="InterPro" id="IPR036249">
    <property type="entry name" value="Thioredoxin-like_sf"/>
</dbReference>
<evidence type="ECO:0000256" key="8">
    <source>
        <dbReference type="ARBA" id="ARBA00022878"/>
    </source>
</evidence>
<dbReference type="Proteomes" id="UP000245119">
    <property type="component" value="Linkage Group LG8"/>
</dbReference>
<dbReference type="OMA" id="VYNAHRF"/>
<evidence type="ECO:0000313" key="15">
    <source>
        <dbReference type="Proteomes" id="UP000245119"/>
    </source>
</evidence>
<evidence type="ECO:0000256" key="2">
    <source>
        <dbReference type="ARBA" id="ARBA00001955"/>
    </source>
</evidence>
<protein>
    <submittedName>
        <fullName evidence="14">Uncharacterized protein</fullName>
    </submittedName>
</protein>
<dbReference type="CDD" id="cd03042">
    <property type="entry name" value="GST_N_Zeta"/>
    <property type="match status" value="1"/>
</dbReference>
<evidence type="ECO:0000256" key="5">
    <source>
        <dbReference type="ARBA" id="ARBA00010007"/>
    </source>
</evidence>
<comment type="cofactor">
    <cofactor evidence="2">
        <name>glutathione</name>
        <dbReference type="ChEBI" id="CHEBI:57925"/>
    </cofactor>
</comment>
<evidence type="ECO:0000256" key="6">
    <source>
        <dbReference type="ARBA" id="ARBA00022490"/>
    </source>
</evidence>
<dbReference type="PANTHER" id="PTHR42673:SF4">
    <property type="entry name" value="MALEYLACETOACETATE ISOMERASE"/>
    <property type="match status" value="1"/>
</dbReference>
<comment type="caution">
    <text evidence="14">The sequence shown here is derived from an EMBL/GenBank/DDBJ whole genome shotgun (WGS) entry which is preliminary data.</text>
</comment>
<evidence type="ECO:0000256" key="3">
    <source>
        <dbReference type="ARBA" id="ARBA00004496"/>
    </source>
</evidence>
<dbReference type="SUPFAM" id="SSF47616">
    <property type="entry name" value="GST C-terminal domain-like"/>
    <property type="match status" value="1"/>
</dbReference>
<dbReference type="UniPathway" id="UPA00139">
    <property type="reaction ID" value="UER00340"/>
</dbReference>
<feature type="domain" description="GST C-terminal" evidence="13">
    <location>
        <begin position="96"/>
        <end position="215"/>
    </location>
</feature>
<proteinExistence type="inferred from homology"/>
<dbReference type="PANTHER" id="PTHR42673">
    <property type="entry name" value="MALEYLACETOACETATE ISOMERASE"/>
    <property type="match status" value="1"/>
</dbReference>
<dbReference type="PROSITE" id="PS50405">
    <property type="entry name" value="GST_CTER"/>
    <property type="match status" value="1"/>
</dbReference>
<dbReference type="InterPro" id="IPR004045">
    <property type="entry name" value="Glutathione_S-Trfase_N"/>
</dbReference>
<dbReference type="Gene3D" id="3.40.30.10">
    <property type="entry name" value="Glutaredoxin"/>
    <property type="match status" value="1"/>
</dbReference>
<dbReference type="InterPro" id="IPR034333">
    <property type="entry name" value="GST_Zeta_N"/>
</dbReference>
<dbReference type="GO" id="GO:0016034">
    <property type="term" value="F:maleylacetoacetate isomerase activity"/>
    <property type="evidence" value="ECO:0007669"/>
    <property type="project" value="UniProtKB-EC"/>
</dbReference>
<organism evidence="14 15">
    <name type="scientific">Pomacea canaliculata</name>
    <name type="common">Golden apple snail</name>
    <dbReference type="NCBI Taxonomy" id="400727"/>
    <lineage>
        <taxon>Eukaryota</taxon>
        <taxon>Metazoa</taxon>
        <taxon>Spiralia</taxon>
        <taxon>Lophotrochozoa</taxon>
        <taxon>Mollusca</taxon>
        <taxon>Gastropoda</taxon>
        <taxon>Caenogastropoda</taxon>
        <taxon>Architaenioglossa</taxon>
        <taxon>Ampullarioidea</taxon>
        <taxon>Ampullariidae</taxon>
        <taxon>Pomacea</taxon>
    </lineage>
</organism>
<reference evidence="14 15" key="1">
    <citation type="submission" date="2018-04" db="EMBL/GenBank/DDBJ databases">
        <title>The genome of golden apple snail Pomacea canaliculata provides insight into stress tolerance and invasive adaptation.</title>
        <authorList>
            <person name="Liu C."/>
            <person name="Liu B."/>
            <person name="Ren Y."/>
            <person name="Zhang Y."/>
            <person name="Wang H."/>
            <person name="Li S."/>
            <person name="Jiang F."/>
            <person name="Yin L."/>
            <person name="Zhang G."/>
            <person name="Qian W."/>
            <person name="Fan W."/>
        </authorList>
    </citation>
    <scope>NUCLEOTIDE SEQUENCE [LARGE SCALE GENOMIC DNA]</scope>
    <source>
        <strain evidence="14">SZHN2017</strain>
        <tissue evidence="14">Muscle</tissue>
    </source>
</reference>
<dbReference type="GO" id="GO:0004364">
    <property type="term" value="F:glutathione transferase activity"/>
    <property type="evidence" value="ECO:0007669"/>
    <property type="project" value="UniProtKB-EC"/>
</dbReference>
<dbReference type="InterPro" id="IPR010987">
    <property type="entry name" value="Glutathione-S-Trfase_C-like"/>
</dbReference>
<dbReference type="Pfam" id="PF13409">
    <property type="entry name" value="GST_N_2"/>
    <property type="match status" value="1"/>
</dbReference>
<dbReference type="Pfam" id="PF14497">
    <property type="entry name" value="GST_C_3"/>
    <property type="match status" value="1"/>
</dbReference>
<dbReference type="GO" id="GO:0006559">
    <property type="term" value="P:L-phenylalanine catabolic process"/>
    <property type="evidence" value="ECO:0007669"/>
    <property type="project" value="UniProtKB-UniPathway"/>
</dbReference>
<keyword evidence="6" id="KW-0963">Cytoplasm</keyword>
<dbReference type="Gene3D" id="1.20.1050.10">
    <property type="match status" value="1"/>
</dbReference>
<feature type="domain" description="GST N-terminal" evidence="12">
    <location>
        <begin position="3"/>
        <end position="86"/>
    </location>
</feature>
<evidence type="ECO:0000256" key="7">
    <source>
        <dbReference type="ARBA" id="ARBA00022679"/>
    </source>
</evidence>
<keyword evidence="9" id="KW-0585">Phenylalanine catabolism</keyword>
<keyword evidence="15" id="KW-1185">Reference proteome</keyword>
<dbReference type="OrthoDB" id="202840at2759"/>
<dbReference type="GO" id="GO:0006572">
    <property type="term" value="P:L-tyrosine catabolic process"/>
    <property type="evidence" value="ECO:0007669"/>
    <property type="project" value="UniProtKB-KW"/>
</dbReference>
<dbReference type="EMBL" id="PZQS01000008">
    <property type="protein sequence ID" value="PVD25654.1"/>
    <property type="molecule type" value="Genomic_DNA"/>
</dbReference>
<dbReference type="InterPro" id="IPR005955">
    <property type="entry name" value="GST_Zeta"/>
</dbReference>
<dbReference type="SUPFAM" id="SSF52833">
    <property type="entry name" value="Thioredoxin-like"/>
    <property type="match status" value="1"/>
</dbReference>
<comment type="pathway">
    <text evidence="4">Amino-acid degradation; L-phenylalanine degradation; acetoacetate and fumarate from L-phenylalanine: step 5/6.</text>
</comment>
<dbReference type="PROSITE" id="PS50404">
    <property type="entry name" value="GST_NTER"/>
    <property type="match status" value="1"/>
</dbReference>
<dbReference type="STRING" id="400727.A0A2T7NWV9"/>
<evidence type="ECO:0000256" key="4">
    <source>
        <dbReference type="ARBA" id="ARBA00004671"/>
    </source>
</evidence>
<dbReference type="NCBIfam" id="TIGR01262">
    <property type="entry name" value="maiA"/>
    <property type="match status" value="1"/>
</dbReference>
<dbReference type="SFLD" id="SFLDG00358">
    <property type="entry name" value="Main_(cytGST)"/>
    <property type="match status" value="1"/>
</dbReference>
<dbReference type="InterPro" id="IPR004046">
    <property type="entry name" value="GST_C"/>
</dbReference>
<dbReference type="InterPro" id="IPR040079">
    <property type="entry name" value="Glutathione_S-Trfase"/>
</dbReference>
<comment type="catalytic activity">
    <reaction evidence="1">
        <text>4-maleylacetoacetate = 4-fumarylacetoacetate</text>
        <dbReference type="Rhea" id="RHEA:14817"/>
        <dbReference type="ChEBI" id="CHEBI:17105"/>
        <dbReference type="ChEBI" id="CHEBI:18034"/>
        <dbReference type="EC" id="5.2.1.2"/>
    </reaction>
</comment>
<keyword evidence="7" id="KW-0808">Transferase</keyword>
<keyword evidence="10" id="KW-0413">Isomerase</keyword>
<evidence type="ECO:0000259" key="12">
    <source>
        <dbReference type="PROSITE" id="PS50404"/>
    </source>
</evidence>
<dbReference type="SFLD" id="SFLDS00019">
    <property type="entry name" value="Glutathione_Transferase_(cytos"/>
    <property type="match status" value="1"/>
</dbReference>
<evidence type="ECO:0000256" key="10">
    <source>
        <dbReference type="ARBA" id="ARBA00023235"/>
    </source>
</evidence>
<gene>
    <name evidence="14" type="ORF">C0Q70_13313</name>
</gene>
<dbReference type="InterPro" id="IPR036282">
    <property type="entry name" value="Glutathione-S-Trfase_C_sf"/>
</dbReference>
<evidence type="ECO:0000259" key="13">
    <source>
        <dbReference type="PROSITE" id="PS50405"/>
    </source>
</evidence>
<dbReference type="AlphaFoldDB" id="A0A2T7NWV9"/>